<organism evidence="1">
    <name type="scientific">Anopheles marajoara</name>
    <dbReference type="NCBI Taxonomy" id="58244"/>
    <lineage>
        <taxon>Eukaryota</taxon>
        <taxon>Metazoa</taxon>
        <taxon>Ecdysozoa</taxon>
        <taxon>Arthropoda</taxon>
        <taxon>Hexapoda</taxon>
        <taxon>Insecta</taxon>
        <taxon>Pterygota</taxon>
        <taxon>Neoptera</taxon>
        <taxon>Endopterygota</taxon>
        <taxon>Diptera</taxon>
        <taxon>Nematocera</taxon>
        <taxon>Culicoidea</taxon>
        <taxon>Culicidae</taxon>
        <taxon>Anophelinae</taxon>
        <taxon>Anopheles</taxon>
    </lineage>
</organism>
<protein>
    <submittedName>
        <fullName evidence="1">Putative secreted protein</fullName>
    </submittedName>
</protein>
<evidence type="ECO:0000313" key="1">
    <source>
        <dbReference type="EMBL" id="MBW62214.1"/>
    </source>
</evidence>
<dbReference type="EMBL" id="GGFJ01013073">
    <property type="protein sequence ID" value="MBW62214.1"/>
    <property type="molecule type" value="Transcribed_RNA"/>
</dbReference>
<dbReference type="AlphaFoldDB" id="A0A2M4CA73"/>
<proteinExistence type="predicted"/>
<reference evidence="1" key="1">
    <citation type="submission" date="2018-01" db="EMBL/GenBank/DDBJ databases">
        <title>An insight into the sialome of Amazonian anophelines.</title>
        <authorList>
            <person name="Ribeiro J.M."/>
            <person name="Scarpassa V."/>
            <person name="Calvo E."/>
        </authorList>
    </citation>
    <scope>NUCLEOTIDE SEQUENCE</scope>
    <source>
        <tissue evidence="1">Salivary glands</tissue>
    </source>
</reference>
<sequence length="88" mass="10175">MLIMVRPTCSLLLVSSPMKRTQSNQYPPCSNNTHTTRHHATRSQTAVIYVPSRDHNRRSHHRRVSVLFLLHHSGNPLAVVRFPQMIPR</sequence>
<name>A0A2M4CA73_9DIPT</name>
<accession>A0A2M4CA73</accession>